<dbReference type="RefSeq" id="XP_012195032.1">
    <property type="nucleotide sequence ID" value="XM_012339642.1"/>
</dbReference>
<feature type="transmembrane region" description="Helical" evidence="10">
    <location>
        <begin position="464"/>
        <end position="485"/>
    </location>
</feature>
<feature type="transmembrane region" description="Helical" evidence="10">
    <location>
        <begin position="299"/>
        <end position="316"/>
    </location>
</feature>
<dbReference type="GO" id="GO:0016020">
    <property type="term" value="C:membrane"/>
    <property type="evidence" value="ECO:0007669"/>
    <property type="project" value="UniProtKB-SubCell"/>
</dbReference>
<evidence type="ECO:0000313" key="11">
    <source>
        <dbReference type="EMBL" id="KDO34193.1"/>
    </source>
</evidence>
<protein>
    <recommendedName>
        <fullName evidence="13">Chloride channel protein</fullName>
    </recommendedName>
</protein>
<evidence type="ECO:0000256" key="1">
    <source>
        <dbReference type="ARBA" id="ARBA00004141"/>
    </source>
</evidence>
<gene>
    <name evidence="11" type="ORF">SPRG_01428</name>
</gene>
<dbReference type="InterPro" id="IPR014743">
    <property type="entry name" value="Cl-channel_core"/>
</dbReference>
<feature type="region of interest" description="Disordered" evidence="9">
    <location>
        <begin position="1"/>
        <end position="33"/>
    </location>
</feature>
<dbReference type="KEGG" id="spar:SPRG_01428"/>
<reference evidence="11 12" key="1">
    <citation type="journal article" date="2013" name="PLoS Genet.">
        <title>Distinctive expansion of potential virulence genes in the genome of the oomycete fish pathogen Saprolegnia parasitica.</title>
        <authorList>
            <person name="Jiang R.H."/>
            <person name="de Bruijn I."/>
            <person name="Haas B.J."/>
            <person name="Belmonte R."/>
            <person name="Lobach L."/>
            <person name="Christie J."/>
            <person name="van den Ackerveken G."/>
            <person name="Bottin A."/>
            <person name="Bulone V."/>
            <person name="Diaz-Moreno S.M."/>
            <person name="Dumas B."/>
            <person name="Fan L."/>
            <person name="Gaulin E."/>
            <person name="Govers F."/>
            <person name="Grenville-Briggs L.J."/>
            <person name="Horner N.R."/>
            <person name="Levin J.Z."/>
            <person name="Mammella M."/>
            <person name="Meijer H.J."/>
            <person name="Morris P."/>
            <person name="Nusbaum C."/>
            <person name="Oome S."/>
            <person name="Phillips A.J."/>
            <person name="van Rooyen D."/>
            <person name="Rzeszutek E."/>
            <person name="Saraiva M."/>
            <person name="Secombes C.J."/>
            <person name="Seidl M.F."/>
            <person name="Snel B."/>
            <person name="Stassen J.H."/>
            <person name="Sykes S."/>
            <person name="Tripathy S."/>
            <person name="van den Berg H."/>
            <person name="Vega-Arreguin J.C."/>
            <person name="Wawra S."/>
            <person name="Young S.K."/>
            <person name="Zeng Q."/>
            <person name="Dieguez-Uribeondo J."/>
            <person name="Russ C."/>
            <person name="Tyler B.M."/>
            <person name="van West P."/>
        </authorList>
    </citation>
    <scope>NUCLEOTIDE SEQUENCE [LARGE SCALE GENOMIC DNA]</scope>
    <source>
        <strain evidence="11 12">CBS 223.65</strain>
    </source>
</reference>
<feature type="transmembrane region" description="Helical" evidence="10">
    <location>
        <begin position="497"/>
        <end position="520"/>
    </location>
</feature>
<dbReference type="VEuPathDB" id="FungiDB:SPRG_01428"/>
<organism evidence="11 12">
    <name type="scientific">Saprolegnia parasitica (strain CBS 223.65)</name>
    <dbReference type="NCBI Taxonomy" id="695850"/>
    <lineage>
        <taxon>Eukaryota</taxon>
        <taxon>Sar</taxon>
        <taxon>Stramenopiles</taxon>
        <taxon>Oomycota</taxon>
        <taxon>Saprolegniomycetes</taxon>
        <taxon>Saprolegniales</taxon>
        <taxon>Saprolegniaceae</taxon>
        <taxon>Saprolegnia</taxon>
    </lineage>
</organism>
<keyword evidence="6" id="KW-0406">Ion transport</keyword>
<keyword evidence="12" id="KW-1185">Reference proteome</keyword>
<evidence type="ECO:0008006" key="13">
    <source>
        <dbReference type="Google" id="ProtNLM"/>
    </source>
</evidence>
<feature type="compositionally biased region" description="Low complexity" evidence="9">
    <location>
        <begin position="1"/>
        <end position="12"/>
    </location>
</feature>
<dbReference type="GeneID" id="24124018"/>
<evidence type="ECO:0000256" key="9">
    <source>
        <dbReference type="SAM" id="MobiDB-lite"/>
    </source>
</evidence>
<dbReference type="Gene3D" id="3.10.580.10">
    <property type="entry name" value="CBS-domain"/>
    <property type="match status" value="1"/>
</dbReference>
<name>A0A067CUP2_SAPPC</name>
<dbReference type="InterPro" id="IPR046342">
    <property type="entry name" value="CBS_dom_sf"/>
</dbReference>
<evidence type="ECO:0000256" key="3">
    <source>
        <dbReference type="ARBA" id="ARBA00022692"/>
    </source>
</evidence>
<dbReference type="OrthoDB" id="4564at2759"/>
<feature type="transmembrane region" description="Helical" evidence="10">
    <location>
        <begin position="437"/>
        <end position="458"/>
    </location>
</feature>
<keyword evidence="4" id="KW-0677">Repeat</keyword>
<feature type="transmembrane region" description="Helical" evidence="10">
    <location>
        <begin position="262"/>
        <end position="287"/>
    </location>
</feature>
<feature type="transmembrane region" description="Helical" evidence="10">
    <location>
        <begin position="159"/>
        <end position="183"/>
    </location>
</feature>
<evidence type="ECO:0000256" key="5">
    <source>
        <dbReference type="ARBA" id="ARBA00022989"/>
    </source>
</evidence>
<feature type="transmembrane region" description="Helical" evidence="10">
    <location>
        <begin position="117"/>
        <end position="139"/>
    </location>
</feature>
<evidence type="ECO:0000256" key="10">
    <source>
        <dbReference type="SAM" id="Phobius"/>
    </source>
</evidence>
<dbReference type="InterPro" id="IPR001807">
    <property type="entry name" value="ClC"/>
</dbReference>
<dbReference type="AlphaFoldDB" id="A0A067CUP2"/>
<evidence type="ECO:0000256" key="2">
    <source>
        <dbReference type="ARBA" id="ARBA00022448"/>
    </source>
</evidence>
<dbReference type="Gene3D" id="1.10.3080.10">
    <property type="entry name" value="Clc chloride channel"/>
    <property type="match status" value="1"/>
</dbReference>
<dbReference type="OMA" id="EVCCIHP"/>
<keyword evidence="2" id="KW-0813">Transport</keyword>
<comment type="subcellular location">
    <subcellularLocation>
        <location evidence="1">Membrane</location>
        <topology evidence="1">Multi-pass membrane protein</topology>
    </subcellularLocation>
</comment>
<keyword evidence="7 10" id="KW-0472">Membrane</keyword>
<dbReference type="SUPFAM" id="SSF54631">
    <property type="entry name" value="CBS-domain pair"/>
    <property type="match status" value="1"/>
</dbReference>
<dbReference type="Pfam" id="PF00654">
    <property type="entry name" value="Voltage_CLC"/>
    <property type="match status" value="1"/>
</dbReference>
<evidence type="ECO:0000313" key="12">
    <source>
        <dbReference type="Proteomes" id="UP000030745"/>
    </source>
</evidence>
<evidence type="ECO:0000256" key="7">
    <source>
        <dbReference type="ARBA" id="ARBA00023136"/>
    </source>
</evidence>
<evidence type="ECO:0000256" key="8">
    <source>
        <dbReference type="ARBA" id="ARBA00023214"/>
    </source>
</evidence>
<accession>A0A067CUP2</accession>
<keyword evidence="3 10" id="KW-0812">Transmembrane</keyword>
<dbReference type="InterPro" id="IPR050970">
    <property type="entry name" value="Cl_channel_volt-gated"/>
</dbReference>
<evidence type="ECO:0000256" key="4">
    <source>
        <dbReference type="ARBA" id="ARBA00022737"/>
    </source>
</evidence>
<feature type="transmembrane region" description="Helical" evidence="10">
    <location>
        <begin position="526"/>
        <end position="548"/>
    </location>
</feature>
<dbReference type="SUPFAM" id="SSF81340">
    <property type="entry name" value="Clc chloride channel"/>
    <property type="match status" value="1"/>
</dbReference>
<dbReference type="PANTHER" id="PTHR45720">
    <property type="entry name" value="CHLORIDE CHANNEL PROTEIN 2"/>
    <property type="match status" value="1"/>
</dbReference>
<keyword evidence="8" id="KW-0868">Chloride</keyword>
<feature type="transmembrane region" description="Helical" evidence="10">
    <location>
        <begin position="233"/>
        <end position="250"/>
    </location>
</feature>
<proteinExistence type="predicted"/>
<dbReference type="EMBL" id="KK583191">
    <property type="protein sequence ID" value="KDO34193.1"/>
    <property type="molecule type" value="Genomic_DNA"/>
</dbReference>
<dbReference type="Proteomes" id="UP000030745">
    <property type="component" value="Unassembled WGS sequence"/>
</dbReference>
<feature type="transmembrane region" description="Helical" evidence="10">
    <location>
        <begin position="204"/>
        <end position="227"/>
    </location>
</feature>
<dbReference type="PANTHER" id="PTHR45720:SF10">
    <property type="entry name" value="CHLORIDE CHANNEL PROTEIN 2"/>
    <property type="match status" value="1"/>
</dbReference>
<evidence type="ECO:0000256" key="6">
    <source>
        <dbReference type="ARBA" id="ARBA00023065"/>
    </source>
</evidence>
<keyword evidence="5 10" id="KW-1133">Transmembrane helix</keyword>
<dbReference type="PRINTS" id="PR00762">
    <property type="entry name" value="CLCHANNEL"/>
</dbReference>
<sequence>MQAQVAVDVAAADGRDPINAQASSTPRASMEHEPRVSISSISLAHMHRGTSNEYAFDATFDTYRPSPLPPIDGSNEPTAVAGNLPRSPERKWQLETMVDASGRSCDAILYALFRSSWIYLVVLGVMASVTAFGVDAAVLGITELHAVVTNLGSNFLSRFLLYVGYRVCILMLGVTLTFFICPSAAGSGIPEMRSILGGFVLPRYLSGLALISKFLGLVCALGSGLSIGKEGPFVHLSCIIANQLLRLPLFKDIKRSPDLTHHALSAACAVGVTAAFGTPIGGVLFSIEVTTTYYMTSNYWRAFFCSVVGVIMFRWLNVLSGNDRNAALFTTDLDFHSASFGTIFSSSLRSFAASSPVCLFGPSRGVSTNMGLWGAKPFRYAAAVGTAFAMLDYAYGNCMLLGNRSIIDDMFLAKDLDHSNHTLLYDKFGTYWGAPSLPLNLCLFFLVRFLATALAASVGVPNGIFTPVFALGAVLGRLFGEFLAYTSPSANIVPAGYAIVGAASFTAGVTGTFSIAVIVFELTQQLTYMIPVLLAVLLGRAIAGFISLDMYETIARDKSLPQWPDLTRQTSYALVATDLMHAVPLSHVVSRRQSRASLADFLANAPAAVPRFPVVDDDSNRIFLGVIERDELEALLQTWNHVVDGVAGLVPRPPFGFSPPNGADNTGFASSPDSESAAITPRSRHMGLTSQLAIAGLTSDQTRELRTQERVDLVGCELLSLDAENVHVHRDTFASKVILLISVHKTPELYVTGKGRLVGVIYATDLVARSRSFAL</sequence>
<dbReference type="GO" id="GO:0005247">
    <property type="term" value="F:voltage-gated chloride channel activity"/>
    <property type="evidence" value="ECO:0007669"/>
    <property type="project" value="TreeGrafter"/>
</dbReference>